<evidence type="ECO:0000256" key="8">
    <source>
        <dbReference type="SAM" id="MobiDB-lite"/>
    </source>
</evidence>
<dbReference type="OrthoDB" id="5953812at2759"/>
<comment type="function">
    <text evidence="7">Cell autonomous antagonist of the canonical Wnt signaling pathway.</text>
</comment>
<evidence type="ECO:0000256" key="3">
    <source>
        <dbReference type="ARBA" id="ARBA00022490"/>
    </source>
</evidence>
<dbReference type="AlphaFoldDB" id="A0A0T6BFN9"/>
<evidence type="ECO:0000256" key="6">
    <source>
        <dbReference type="ARBA" id="ARBA00023136"/>
    </source>
</evidence>
<feature type="region of interest" description="Disordered" evidence="8">
    <location>
        <begin position="208"/>
        <end position="230"/>
    </location>
</feature>
<feature type="region of interest" description="Disordered" evidence="8">
    <location>
        <begin position="451"/>
        <end position="496"/>
    </location>
</feature>
<dbReference type="SUPFAM" id="SSF47473">
    <property type="entry name" value="EF-hand"/>
    <property type="match status" value="1"/>
</dbReference>
<feature type="region of interest" description="Disordered" evidence="8">
    <location>
        <begin position="262"/>
        <end position="285"/>
    </location>
</feature>
<keyword evidence="6" id="KW-0472">Membrane</keyword>
<comment type="subcellular location">
    <subcellularLocation>
        <location evidence="7">Cell membrane</location>
    </subcellularLocation>
    <subcellularLocation>
        <location evidence="7">Cytoplasm</location>
    </subcellularLocation>
</comment>
<keyword evidence="10" id="KW-1185">Reference proteome</keyword>
<keyword evidence="4 7" id="KW-0879">Wnt signaling pathway</keyword>
<dbReference type="PANTHER" id="PTHR22611">
    <property type="entry name" value="PROTEIN NAKED CUTICLE"/>
    <property type="match status" value="1"/>
</dbReference>
<evidence type="ECO:0000256" key="4">
    <source>
        <dbReference type="ARBA" id="ARBA00022687"/>
    </source>
</evidence>
<evidence type="ECO:0000256" key="5">
    <source>
        <dbReference type="ARBA" id="ARBA00022723"/>
    </source>
</evidence>
<comment type="caution">
    <text evidence="9">The sequence shown here is derived from an EMBL/GenBank/DDBJ whole genome shotgun (WGS) entry which is preliminary data.</text>
</comment>
<keyword evidence="5" id="KW-0479">Metal-binding</keyword>
<dbReference type="InterPro" id="IPR040140">
    <property type="entry name" value="Nkd-like"/>
</dbReference>
<keyword evidence="3" id="KW-0963">Cytoplasm</keyword>
<evidence type="ECO:0000256" key="2">
    <source>
        <dbReference type="ARBA" id="ARBA00022475"/>
    </source>
</evidence>
<dbReference type="GO" id="GO:0046872">
    <property type="term" value="F:metal ion binding"/>
    <property type="evidence" value="ECO:0007669"/>
    <property type="project" value="UniProtKB-KW"/>
</dbReference>
<name>A0A0T6BFN9_9SCAR</name>
<evidence type="ECO:0000313" key="10">
    <source>
        <dbReference type="Proteomes" id="UP000051574"/>
    </source>
</evidence>
<dbReference type="GO" id="GO:0090090">
    <property type="term" value="P:negative regulation of canonical Wnt signaling pathway"/>
    <property type="evidence" value="ECO:0007669"/>
    <property type="project" value="UniProtKB-ARBA"/>
</dbReference>
<dbReference type="GO" id="GO:0016055">
    <property type="term" value="P:Wnt signaling pathway"/>
    <property type="evidence" value="ECO:0007669"/>
    <property type="project" value="UniProtKB-UniRule"/>
</dbReference>
<dbReference type="InterPro" id="IPR011992">
    <property type="entry name" value="EF-hand-dom_pair"/>
</dbReference>
<dbReference type="PANTHER" id="PTHR22611:SF9">
    <property type="entry name" value="PROTEIN NAKED CUTICLE"/>
    <property type="match status" value="1"/>
</dbReference>
<feature type="compositionally biased region" description="Basic residues" evidence="8">
    <location>
        <begin position="474"/>
        <end position="487"/>
    </location>
</feature>
<evidence type="ECO:0000256" key="1">
    <source>
        <dbReference type="ARBA" id="ARBA00007081"/>
    </source>
</evidence>
<evidence type="ECO:0000256" key="7">
    <source>
        <dbReference type="RuleBase" id="RU367060"/>
    </source>
</evidence>
<evidence type="ECO:0000313" key="9">
    <source>
        <dbReference type="EMBL" id="KRT86137.1"/>
    </source>
</evidence>
<accession>A0A0T6BFN9</accession>
<feature type="compositionally biased region" description="Polar residues" evidence="8">
    <location>
        <begin position="451"/>
        <end position="469"/>
    </location>
</feature>
<comment type="similarity">
    <text evidence="1 7">Belongs to the NKD family.</text>
</comment>
<dbReference type="GO" id="GO:0005737">
    <property type="term" value="C:cytoplasm"/>
    <property type="evidence" value="ECO:0007669"/>
    <property type="project" value="UniProtKB-SubCell"/>
</dbReference>
<dbReference type="Proteomes" id="UP000051574">
    <property type="component" value="Unassembled WGS sequence"/>
</dbReference>
<dbReference type="GO" id="GO:0005886">
    <property type="term" value="C:plasma membrane"/>
    <property type="evidence" value="ECO:0007669"/>
    <property type="project" value="UniProtKB-SubCell"/>
</dbReference>
<dbReference type="EMBL" id="LJIG01000803">
    <property type="protein sequence ID" value="KRT86137.1"/>
    <property type="molecule type" value="Genomic_DNA"/>
</dbReference>
<organism evidence="9 10">
    <name type="scientific">Oryctes borbonicus</name>
    <dbReference type="NCBI Taxonomy" id="1629725"/>
    <lineage>
        <taxon>Eukaryota</taxon>
        <taxon>Metazoa</taxon>
        <taxon>Ecdysozoa</taxon>
        <taxon>Arthropoda</taxon>
        <taxon>Hexapoda</taxon>
        <taxon>Insecta</taxon>
        <taxon>Pterygota</taxon>
        <taxon>Neoptera</taxon>
        <taxon>Endopterygota</taxon>
        <taxon>Coleoptera</taxon>
        <taxon>Polyphaga</taxon>
        <taxon>Scarabaeiformia</taxon>
        <taxon>Scarabaeidae</taxon>
        <taxon>Dynastinae</taxon>
        <taxon>Oryctes</taxon>
    </lineage>
</organism>
<dbReference type="Gene3D" id="1.10.238.10">
    <property type="entry name" value="EF-hand"/>
    <property type="match status" value="1"/>
</dbReference>
<keyword evidence="2 7" id="KW-1003">Cell membrane</keyword>
<gene>
    <name evidence="9" type="ORF">AMK59_1322</name>
</gene>
<reference evidence="9 10" key="1">
    <citation type="submission" date="2015-09" db="EMBL/GenBank/DDBJ databases">
        <title>Draft genome of the scarab beetle Oryctes borbonicus.</title>
        <authorList>
            <person name="Meyer J.M."/>
            <person name="Markov G.V."/>
            <person name="Baskaran P."/>
            <person name="Herrmann M."/>
            <person name="Sommer R.J."/>
            <person name="Roedelsperger C."/>
        </authorList>
    </citation>
    <scope>NUCLEOTIDE SEQUENCE [LARGE SCALE GENOMIC DNA]</scope>
    <source>
        <strain evidence="9">OB123</strain>
        <tissue evidence="9">Whole animal</tissue>
    </source>
</reference>
<proteinExistence type="inferred from homology"/>
<sequence length="496" mass="57193">MQKPPTNSTSQQHLNLEEFSCDVSVEGGVDRKGQERQEFSFTLYDFDGYGKITKDDIAGLVTTIYEVLGSSVKVPHYGSKTIRVKLTVSPDQRKHVSATVINEKENPEEKSESATRLKRDLNVTIRHGNKHCRKSHKRSEPRRHHCCESAEVDQEDCLNVSDDSSDISSNLSGDITSEDDGECSDHYICNKMRQKKYRKKMNRYTHKENISNQQEGSSKNEKGQKRSSSLQRQELLEIIQANMDKNNLGLQSTRKQVNNTHTNLEAKSGSKNEGKQHQRRQKSNHMPTLQYLANIMDPTHFYVDLASFQNATQLPNTNCQYNKLIDAVMCVSSKKVPVKKNTGCRKHNKIKTHDYTNISPRCNILTDSIQNNEKSPKVLKTTEVEQLKQFKKNVKKVPQIVLGNTSSPHYLRHRNRQEDQARAMAQVVRWLEQEFSSNFYANDQNHKTEYRSNSYEKQTNNATPSPTSSVERHEHHHVHEHIHHHYHHYQEAPIVV</sequence>
<protein>
    <recommendedName>
        <fullName evidence="7">Protein naked cuticle homolog</fullName>
    </recommendedName>
</protein>
<feature type="region of interest" description="Disordered" evidence="8">
    <location>
        <begin position="159"/>
        <end position="184"/>
    </location>
</feature>